<evidence type="ECO:0000313" key="6">
    <source>
        <dbReference type="Proteomes" id="UP001200022"/>
    </source>
</evidence>
<dbReference type="Gene3D" id="1.10.10.10">
    <property type="entry name" value="Winged helix-like DNA-binding domain superfamily/Winged helix DNA-binding domain"/>
    <property type="match status" value="1"/>
</dbReference>
<evidence type="ECO:0000256" key="1">
    <source>
        <dbReference type="SAM" id="Coils"/>
    </source>
</evidence>
<gene>
    <name evidence="5" type="ORF">L3X39_13345</name>
</gene>
<accession>A0ABS9ILZ1</accession>
<dbReference type="EMBL" id="JAKKDV010000006">
    <property type="protein sequence ID" value="MCF7561626.1"/>
    <property type="molecule type" value="Genomic_DNA"/>
</dbReference>
<dbReference type="SUPFAM" id="SSF46894">
    <property type="entry name" value="C-terminal effector domain of the bipartite response regulators"/>
    <property type="match status" value="1"/>
</dbReference>
<feature type="chain" id="PRO_5045877194" evidence="3">
    <location>
        <begin position="24"/>
        <end position="936"/>
    </location>
</feature>
<dbReference type="InterPro" id="IPR011123">
    <property type="entry name" value="Y_Y_Y"/>
</dbReference>
<dbReference type="InterPro" id="IPR015943">
    <property type="entry name" value="WD40/YVTN_repeat-like_dom_sf"/>
</dbReference>
<organism evidence="5 6">
    <name type="scientific">Flaviramulus multivorans</name>
    <dbReference type="NCBI Taxonomy" id="1304750"/>
    <lineage>
        <taxon>Bacteria</taxon>
        <taxon>Pseudomonadati</taxon>
        <taxon>Bacteroidota</taxon>
        <taxon>Flavobacteriia</taxon>
        <taxon>Flavobacteriales</taxon>
        <taxon>Flavobacteriaceae</taxon>
        <taxon>Flaviramulus</taxon>
    </lineage>
</organism>
<dbReference type="InterPro" id="IPR000792">
    <property type="entry name" value="Tscrpt_reg_LuxR_C"/>
</dbReference>
<protein>
    <submittedName>
        <fullName evidence="5">LuxR C-terminal-related transcriptional regulator</fullName>
    </submittedName>
</protein>
<feature type="coiled-coil region" evidence="1">
    <location>
        <begin position="763"/>
        <end position="813"/>
    </location>
</feature>
<reference evidence="5 6" key="1">
    <citation type="submission" date="2022-01" db="EMBL/GenBank/DDBJ databases">
        <title>Draft genome sequence of Sabulilitoribacter multivorans KCTC 32326.</title>
        <authorList>
            <person name="Oh J.-S."/>
        </authorList>
    </citation>
    <scope>NUCLEOTIDE SEQUENCE [LARGE SCALE GENOMIC DNA]</scope>
    <source>
        <strain evidence="5 6">M-M16</strain>
    </source>
</reference>
<sequence length="936" mass="108820">MNSKRFILLITIFCAILIFQAQERPPIQVYSPNDYGADNQNWSISQSDENTIYVANNKGLLEFNGAKWTVYPSPNKTIIRSVKVIDGFIYTGCYREFGYWSRNESGALIYYSLSDKLNISFLEDEELWNIVAIDDWILFQSLNRIYIYNKRSENYSIIDSESTIYKMFKVNEGVYFQKVNDGVYEIINGKAKLVSDDILLKENLLANIFNYYGKLLFLTEDNGFFILDNNDLKKWNISADDELEKLRIYSSLRLKDNSFLLGTISDGILLLSSDGDIKHKLNQSTGLSNNTTLSVFEDIENNLWLGLENGINCINIKSPLSIYNDEEGRIGAVNASALYKGNLYIGTNQGLFYKEYNTNKPFNFIKGTQGAVWFLSVINGTLFCGHNSGTYVVTDDRADLISNIQGTWNIKSIGNTELLLQGNYTGLYVLEIVDGTWKVRNKIKGFDISSRHFDLYSKNFVFVSHEYKGVFKITLNDELTEAINIEKVTSVEKGIHTSLVKYEGDILYSHRNGIFKYNATDDDFIRDSIYSRLFDKHEYTSGKLIVDNSTNKLWALSHHGLSYLTPRKLTNIPKIDRIPIPFSSRNDVLGYENITHLEDNKFLYGNSKGYIIFDINKIKPKPFLVSINLITKSKFKNKDSIILLNKSIKSELKYTENNVEFNFSVPNYNKFLEPEYQYKLEGIYNHWSKWSTKSNELFENLPHGDYTFKVRARLGDTISDNIESYNFRIERPWFISNKMLVVYVALVLLFSLFMHNIYKRYYRKQQEKLLQKKQSQLELKELENKEQLARFNNEKLREDIENKNRELATSTMSLIKKNEFLNSIKSELKNVKDNRDISKVIKIIDKNINNNDDWHLFEEAFNNADKDFLKKIKSLHPELTSNDLRLCAYLRLNLSSKEIAPLLNISPRSVEVKRYRLRKKMNLEHESSLTDYILEI</sequence>
<dbReference type="RefSeq" id="WP_237232358.1">
    <property type="nucleotide sequence ID" value="NZ_JAKKDV010000006.1"/>
</dbReference>
<dbReference type="SMART" id="SM00421">
    <property type="entry name" value="HTH_LUXR"/>
    <property type="match status" value="1"/>
</dbReference>
<proteinExistence type="predicted"/>
<evidence type="ECO:0000256" key="3">
    <source>
        <dbReference type="SAM" id="SignalP"/>
    </source>
</evidence>
<keyword evidence="1" id="KW-0175">Coiled coil</keyword>
<evidence type="ECO:0000256" key="2">
    <source>
        <dbReference type="SAM" id="Phobius"/>
    </source>
</evidence>
<keyword evidence="6" id="KW-1185">Reference proteome</keyword>
<feature type="signal peptide" evidence="3">
    <location>
        <begin position="1"/>
        <end position="23"/>
    </location>
</feature>
<dbReference type="Pfam" id="PF07495">
    <property type="entry name" value="Y_Y_Y"/>
    <property type="match status" value="1"/>
</dbReference>
<keyword evidence="2" id="KW-1133">Transmembrane helix</keyword>
<dbReference type="InterPro" id="IPR016032">
    <property type="entry name" value="Sig_transdc_resp-reg_C-effctor"/>
</dbReference>
<evidence type="ECO:0000313" key="5">
    <source>
        <dbReference type="EMBL" id="MCF7561626.1"/>
    </source>
</evidence>
<feature type="transmembrane region" description="Helical" evidence="2">
    <location>
        <begin position="740"/>
        <end position="758"/>
    </location>
</feature>
<feature type="domain" description="HTH luxR-type" evidence="4">
    <location>
        <begin position="876"/>
        <end position="933"/>
    </location>
</feature>
<dbReference type="Gene3D" id="2.130.10.10">
    <property type="entry name" value="YVTN repeat-like/Quinoprotein amine dehydrogenase"/>
    <property type="match status" value="1"/>
</dbReference>
<dbReference type="InterPro" id="IPR013783">
    <property type="entry name" value="Ig-like_fold"/>
</dbReference>
<comment type="caution">
    <text evidence="5">The sequence shown here is derived from an EMBL/GenBank/DDBJ whole genome shotgun (WGS) entry which is preliminary data.</text>
</comment>
<keyword evidence="2" id="KW-0812">Transmembrane</keyword>
<evidence type="ECO:0000259" key="4">
    <source>
        <dbReference type="SMART" id="SM00421"/>
    </source>
</evidence>
<dbReference type="InterPro" id="IPR036388">
    <property type="entry name" value="WH-like_DNA-bd_sf"/>
</dbReference>
<keyword evidence="3" id="KW-0732">Signal</keyword>
<dbReference type="Pfam" id="PF00196">
    <property type="entry name" value="GerE"/>
    <property type="match status" value="1"/>
</dbReference>
<dbReference type="Proteomes" id="UP001200022">
    <property type="component" value="Unassembled WGS sequence"/>
</dbReference>
<keyword evidence="2" id="KW-0472">Membrane</keyword>
<name>A0ABS9ILZ1_9FLAO</name>
<dbReference type="Gene3D" id="2.60.40.10">
    <property type="entry name" value="Immunoglobulins"/>
    <property type="match status" value="1"/>
</dbReference>